<dbReference type="EMBL" id="GL573220">
    <property type="protein sequence ID" value="ELR08609.1"/>
    <property type="molecule type" value="Genomic_DNA"/>
</dbReference>
<organism evidence="2 3">
    <name type="scientific">Pseudogymnoascus destructans (strain ATCC MYA-4855 / 20631-21)</name>
    <name type="common">Bat white-nose syndrome fungus</name>
    <name type="synonym">Geomyces destructans</name>
    <dbReference type="NCBI Taxonomy" id="658429"/>
    <lineage>
        <taxon>Eukaryota</taxon>
        <taxon>Fungi</taxon>
        <taxon>Dikarya</taxon>
        <taxon>Ascomycota</taxon>
        <taxon>Pezizomycotina</taxon>
        <taxon>Leotiomycetes</taxon>
        <taxon>Thelebolales</taxon>
        <taxon>Thelebolaceae</taxon>
        <taxon>Pseudogymnoascus</taxon>
    </lineage>
</organism>
<gene>
    <name evidence="2" type="ORF">GMDG_03300</name>
</gene>
<evidence type="ECO:0000313" key="3">
    <source>
        <dbReference type="Proteomes" id="UP000011064"/>
    </source>
</evidence>
<keyword evidence="3" id="KW-1185">Reference proteome</keyword>
<feature type="compositionally biased region" description="Polar residues" evidence="1">
    <location>
        <begin position="206"/>
        <end position="217"/>
    </location>
</feature>
<name>L8G712_PSED2</name>
<dbReference type="AlphaFoldDB" id="L8G712"/>
<proteinExistence type="predicted"/>
<dbReference type="Proteomes" id="UP000011064">
    <property type="component" value="Unassembled WGS sequence"/>
</dbReference>
<evidence type="ECO:0000256" key="1">
    <source>
        <dbReference type="SAM" id="MobiDB-lite"/>
    </source>
</evidence>
<sequence>MDDVLLSILDLPKLNRGMSLNIKGEEKLVMAFTLGYIGDMPQQNDNAGILRQNAAKGCRSCLASKEERGDIHFDYMRLGGYHHHQVQLREHGSTLPPAKKKAWYQQWGMRETEPALFKISPALDIVLSQPPDLTPEQLVVLAFASIAKSNATTCAWRMKPGQHQDAEKAIFEGRSMYRGLCNAASLASQMKVRNQCKGKGKGKGNASLTPSVSPPSVDTATEDFCSVIDSIEQSVQQEFELVTSMMDLKTASGSLKYYIKWRSRPNVHQGAHINDTIGRYGNSFSCNVLHCEDKHKLFKKWAEALNGRSVERSLMMRESINTTIRLLLQGAFKYSEPEISSQLKSLYEKCPSLMGQIMPSPEQPDNVKEITQAYWKMQHISGQGQ</sequence>
<dbReference type="STRING" id="658429.L8G712"/>
<dbReference type="InParanoid" id="L8G712"/>
<accession>L8G712</accession>
<protein>
    <submittedName>
        <fullName evidence="2">Uncharacterized protein</fullName>
    </submittedName>
</protein>
<dbReference type="VEuPathDB" id="FungiDB:GMDG_03300"/>
<dbReference type="HOGENOM" id="CLU_014310_2_1_1"/>
<feature type="region of interest" description="Disordered" evidence="1">
    <location>
        <begin position="196"/>
        <end position="217"/>
    </location>
</feature>
<evidence type="ECO:0000313" key="2">
    <source>
        <dbReference type="EMBL" id="ELR08609.1"/>
    </source>
</evidence>
<reference evidence="3" key="1">
    <citation type="submission" date="2010-09" db="EMBL/GenBank/DDBJ databases">
        <title>The genome sequence of Geomyces destructans 20631-21.</title>
        <authorList>
            <consortium name="The Broad Institute Genome Sequencing Platform"/>
            <person name="Cuomo C.A."/>
            <person name="Blehert D.S."/>
            <person name="Lorch J.M."/>
            <person name="Young S.K."/>
            <person name="Zeng Q."/>
            <person name="Gargeya S."/>
            <person name="Fitzgerald M."/>
            <person name="Haas B."/>
            <person name="Abouelleil A."/>
            <person name="Alvarado L."/>
            <person name="Arachchi H.M."/>
            <person name="Berlin A."/>
            <person name="Brown A."/>
            <person name="Chapman S.B."/>
            <person name="Chen Z."/>
            <person name="Dunbar C."/>
            <person name="Freedman E."/>
            <person name="Gearin G."/>
            <person name="Gellesch M."/>
            <person name="Goldberg J."/>
            <person name="Griggs A."/>
            <person name="Gujja S."/>
            <person name="Heiman D."/>
            <person name="Howarth C."/>
            <person name="Larson L."/>
            <person name="Lui A."/>
            <person name="MacDonald P.J.P."/>
            <person name="Montmayeur A."/>
            <person name="Murphy C."/>
            <person name="Neiman D."/>
            <person name="Pearson M."/>
            <person name="Priest M."/>
            <person name="Roberts A."/>
            <person name="Saif S."/>
            <person name="Shea T."/>
            <person name="Shenoy N."/>
            <person name="Sisk P."/>
            <person name="Stolte C."/>
            <person name="Sykes S."/>
            <person name="Wortman J."/>
            <person name="Nusbaum C."/>
            <person name="Birren B."/>
        </authorList>
    </citation>
    <scope>NUCLEOTIDE SEQUENCE [LARGE SCALE GENOMIC DNA]</scope>
    <source>
        <strain evidence="3">ATCC MYA-4855 / 20631-21</strain>
    </source>
</reference>